<comment type="caution">
    <text evidence="4">The sequence shown here is derived from an EMBL/GenBank/DDBJ whole genome shotgun (WGS) entry which is preliminary data.</text>
</comment>
<name>A0A9X6RNF2_HYPEX</name>
<dbReference type="SMART" id="SM00034">
    <property type="entry name" value="CLECT"/>
    <property type="match status" value="2"/>
</dbReference>
<dbReference type="PANTHER" id="PTHR22803">
    <property type="entry name" value="MANNOSE, PHOSPHOLIPASE, LECTIN RECEPTOR RELATED"/>
    <property type="match status" value="1"/>
</dbReference>
<feature type="transmembrane region" description="Helical" evidence="2">
    <location>
        <begin position="457"/>
        <end position="479"/>
    </location>
</feature>
<evidence type="ECO:0000259" key="3">
    <source>
        <dbReference type="PROSITE" id="PS50041"/>
    </source>
</evidence>
<dbReference type="InterPro" id="IPR050111">
    <property type="entry name" value="C-type_lectin/snaclec_domain"/>
</dbReference>
<reference evidence="5" key="1">
    <citation type="submission" date="2017-01" db="EMBL/GenBank/DDBJ databases">
        <title>Comparative genomics of anhydrobiosis in the tardigrade Hypsibius dujardini.</title>
        <authorList>
            <person name="Yoshida Y."/>
            <person name="Koutsovoulos G."/>
            <person name="Laetsch D."/>
            <person name="Stevens L."/>
            <person name="Kumar S."/>
            <person name="Horikawa D."/>
            <person name="Ishino K."/>
            <person name="Komine S."/>
            <person name="Tomita M."/>
            <person name="Blaxter M."/>
            <person name="Arakawa K."/>
        </authorList>
    </citation>
    <scope>NUCLEOTIDE SEQUENCE [LARGE SCALE GENOMIC DNA]</scope>
    <source>
        <strain evidence="5">Z151</strain>
    </source>
</reference>
<feature type="region of interest" description="Disordered" evidence="1">
    <location>
        <begin position="395"/>
        <end position="424"/>
    </location>
</feature>
<dbReference type="CDD" id="cd00037">
    <property type="entry name" value="CLECT"/>
    <property type="match status" value="2"/>
</dbReference>
<dbReference type="Proteomes" id="UP000192578">
    <property type="component" value="Unassembled WGS sequence"/>
</dbReference>
<dbReference type="EMBL" id="MTYJ01000392">
    <property type="protein sequence ID" value="OWA54318.1"/>
    <property type="molecule type" value="Genomic_DNA"/>
</dbReference>
<feature type="region of interest" description="Disordered" evidence="1">
    <location>
        <begin position="496"/>
        <end position="540"/>
    </location>
</feature>
<dbReference type="InterPro" id="IPR016186">
    <property type="entry name" value="C-type_lectin-like/link_sf"/>
</dbReference>
<accession>A0A9X6RNF2</accession>
<gene>
    <name evidence="4" type="ORF">BV898_18726</name>
</gene>
<dbReference type="AlphaFoldDB" id="A0A9X6RNF2"/>
<dbReference type="OrthoDB" id="6356110at2759"/>
<feature type="compositionally biased region" description="Polar residues" evidence="1">
    <location>
        <begin position="440"/>
        <end position="451"/>
    </location>
</feature>
<feature type="domain" description="C-type lectin" evidence="3">
    <location>
        <begin position="178"/>
        <end position="320"/>
    </location>
</feature>
<feature type="compositionally biased region" description="Polar residues" evidence="1">
    <location>
        <begin position="502"/>
        <end position="520"/>
    </location>
</feature>
<dbReference type="Gene3D" id="3.10.100.10">
    <property type="entry name" value="Mannose-Binding Protein A, subunit A"/>
    <property type="match status" value="2"/>
</dbReference>
<evidence type="ECO:0000256" key="2">
    <source>
        <dbReference type="SAM" id="Phobius"/>
    </source>
</evidence>
<feature type="region of interest" description="Disordered" evidence="1">
    <location>
        <begin position="434"/>
        <end position="453"/>
    </location>
</feature>
<dbReference type="InterPro" id="IPR016187">
    <property type="entry name" value="CTDL_fold"/>
</dbReference>
<keyword evidence="5" id="KW-1185">Reference proteome</keyword>
<protein>
    <recommendedName>
        <fullName evidence="3">C-type lectin domain-containing protein</fullName>
    </recommendedName>
</protein>
<keyword evidence="2" id="KW-0812">Transmembrane</keyword>
<keyword evidence="2" id="KW-1133">Transmembrane helix</keyword>
<dbReference type="PROSITE" id="PS50041">
    <property type="entry name" value="C_TYPE_LECTIN_2"/>
    <property type="match status" value="1"/>
</dbReference>
<evidence type="ECO:0000313" key="5">
    <source>
        <dbReference type="Proteomes" id="UP000192578"/>
    </source>
</evidence>
<organism evidence="4 5">
    <name type="scientific">Hypsibius exemplaris</name>
    <name type="common">Freshwater tardigrade</name>
    <dbReference type="NCBI Taxonomy" id="2072580"/>
    <lineage>
        <taxon>Eukaryota</taxon>
        <taxon>Metazoa</taxon>
        <taxon>Ecdysozoa</taxon>
        <taxon>Tardigrada</taxon>
        <taxon>Eutardigrada</taxon>
        <taxon>Parachela</taxon>
        <taxon>Hypsibioidea</taxon>
        <taxon>Hypsibiidae</taxon>
        <taxon>Hypsibius</taxon>
    </lineage>
</organism>
<keyword evidence="2" id="KW-0472">Membrane</keyword>
<dbReference type="InterPro" id="IPR001304">
    <property type="entry name" value="C-type_lectin-like"/>
</dbReference>
<sequence>MERFNYICQAPFTADIRPDEVIHLEVTCEAPYEKFHEGCYLVVKQKMHRDAAQAYCQANGSVVLAIVRTFGENIWLSGKKAYFETSSVGRICVIHEILLGESMPVSGWQTTNKYCVVMAGVGSRYGLMWLTHIRGEWYHAPCTENREFVCYHDGKLIPTDPGHDDHSDPACGAGWFRNGDNCYRFYTDFAPWRLAKQICQNSDPTANLLWITSIQEEKFIRDYLHSNKTAEDDEGVLRGDNHCINFYSASSSGVWYWPYRNQTNKWHIPVSVTNWEPYEPDIPTGSVGTASPITTVNCGAKGADGFSMFSCEEEKPSICAYDLLPIVYPTTALTSTGAVIRSSPTEPAQTTAAMLTTESTKEIVVGPESTLAASRAPTTNPADAVTTILTTEPTSEMVVGSESTLGGTQSTSTDPTVTPVNNLTSEPTDKMVVIPEPTLGTPQGNGKSSSDPSEETVAGIIIGVLLLAAIIGAITFIAVTGRTQTVLTSIKTISSRAKRSATTRLNPSTRFPEFSNSNYNKADDKVRIKDDPNFRRPPDS</sequence>
<feature type="compositionally biased region" description="Basic and acidic residues" evidence="1">
    <location>
        <begin position="521"/>
        <end position="540"/>
    </location>
</feature>
<evidence type="ECO:0000256" key="1">
    <source>
        <dbReference type="SAM" id="MobiDB-lite"/>
    </source>
</evidence>
<evidence type="ECO:0000313" key="4">
    <source>
        <dbReference type="EMBL" id="OWA54318.1"/>
    </source>
</evidence>
<proteinExistence type="predicted"/>
<feature type="compositionally biased region" description="Polar residues" evidence="1">
    <location>
        <begin position="401"/>
        <end position="424"/>
    </location>
</feature>
<dbReference type="SUPFAM" id="SSF56436">
    <property type="entry name" value="C-type lectin-like"/>
    <property type="match status" value="2"/>
</dbReference>